<dbReference type="Proteomes" id="UP001229421">
    <property type="component" value="Unassembled WGS sequence"/>
</dbReference>
<evidence type="ECO:0000313" key="2">
    <source>
        <dbReference type="Proteomes" id="UP001229421"/>
    </source>
</evidence>
<evidence type="ECO:0000313" key="1">
    <source>
        <dbReference type="EMBL" id="KAK1425438.1"/>
    </source>
</evidence>
<sequence>MFLYSYDHQQRIYFCYGARPPNFTWDEFLPHTARAETRGKFRRDGESQQLIDGVGISFLLHKLILPPKTDPRALPFFSIVRSACLKRIQFLKSCPIVEVYTIYTHSFIPFIYYTHNYFRTRNDIDIKSNLTISNTSFFLYYILHKFCRCHIFHTLHCILSSISIHRSVFSLNFTSSTA</sequence>
<comment type="caution">
    <text evidence="1">The sequence shown here is derived from an EMBL/GenBank/DDBJ whole genome shotgun (WGS) entry which is preliminary data.</text>
</comment>
<dbReference type="AlphaFoldDB" id="A0AAD8KPU1"/>
<protein>
    <submittedName>
        <fullName evidence="1">Uncharacterized protein</fullName>
    </submittedName>
</protein>
<reference evidence="1" key="1">
    <citation type="journal article" date="2023" name="bioRxiv">
        <title>Improved chromosome-level genome assembly for marigold (Tagetes erecta).</title>
        <authorList>
            <person name="Jiang F."/>
            <person name="Yuan L."/>
            <person name="Wang S."/>
            <person name="Wang H."/>
            <person name="Xu D."/>
            <person name="Wang A."/>
            <person name="Fan W."/>
        </authorList>
    </citation>
    <scope>NUCLEOTIDE SEQUENCE</scope>
    <source>
        <strain evidence="1">WSJ</strain>
        <tissue evidence="1">Leaf</tissue>
    </source>
</reference>
<name>A0AAD8KPU1_TARER</name>
<gene>
    <name evidence="1" type="ORF">QVD17_20790</name>
</gene>
<organism evidence="1 2">
    <name type="scientific">Tagetes erecta</name>
    <name type="common">African marigold</name>
    <dbReference type="NCBI Taxonomy" id="13708"/>
    <lineage>
        <taxon>Eukaryota</taxon>
        <taxon>Viridiplantae</taxon>
        <taxon>Streptophyta</taxon>
        <taxon>Embryophyta</taxon>
        <taxon>Tracheophyta</taxon>
        <taxon>Spermatophyta</taxon>
        <taxon>Magnoliopsida</taxon>
        <taxon>eudicotyledons</taxon>
        <taxon>Gunneridae</taxon>
        <taxon>Pentapetalae</taxon>
        <taxon>asterids</taxon>
        <taxon>campanulids</taxon>
        <taxon>Asterales</taxon>
        <taxon>Asteraceae</taxon>
        <taxon>Asteroideae</taxon>
        <taxon>Heliantheae alliance</taxon>
        <taxon>Tageteae</taxon>
        <taxon>Tagetes</taxon>
    </lineage>
</organism>
<keyword evidence="2" id="KW-1185">Reference proteome</keyword>
<proteinExistence type="predicted"/>
<accession>A0AAD8KPU1</accession>
<dbReference type="EMBL" id="JAUHHV010000005">
    <property type="protein sequence ID" value="KAK1425438.1"/>
    <property type="molecule type" value="Genomic_DNA"/>
</dbReference>